<accession>A0ACC0TF93</accession>
<name>A0ACC0TF93_POPTR</name>
<evidence type="ECO:0000313" key="2">
    <source>
        <dbReference type="Proteomes" id="UP000006729"/>
    </source>
</evidence>
<dbReference type="Proteomes" id="UP000006729">
    <property type="component" value="Chromosome 2"/>
</dbReference>
<proteinExistence type="predicted"/>
<comment type="caution">
    <text evidence="1">The sequence shown here is derived from an EMBL/GenBank/DDBJ whole genome shotgun (WGS) entry which is preliminary data.</text>
</comment>
<sequence>MRCFFFFLTIITINPLKRVIPHQLHQQQLGLWQPINQCCYNLMANKLCKVRFLPYTSFQLLNHSPIHKSLPCLQGFQQQLLQYVFHGLVCLEGIDDQLFN</sequence>
<protein>
    <submittedName>
        <fullName evidence="1">Uncharacterized protein</fullName>
    </submittedName>
</protein>
<keyword evidence="2" id="KW-1185">Reference proteome</keyword>
<evidence type="ECO:0000313" key="1">
    <source>
        <dbReference type="EMBL" id="KAI9399803.1"/>
    </source>
</evidence>
<dbReference type="EMBL" id="CM009291">
    <property type="protein sequence ID" value="KAI9399803.1"/>
    <property type="molecule type" value="Genomic_DNA"/>
</dbReference>
<reference evidence="1 2" key="1">
    <citation type="journal article" date="2006" name="Science">
        <title>The genome of black cottonwood, Populus trichocarpa (Torr. &amp; Gray).</title>
        <authorList>
            <person name="Tuskan G.A."/>
            <person name="Difazio S."/>
            <person name="Jansson S."/>
            <person name="Bohlmann J."/>
            <person name="Grigoriev I."/>
            <person name="Hellsten U."/>
            <person name="Putnam N."/>
            <person name="Ralph S."/>
            <person name="Rombauts S."/>
            <person name="Salamov A."/>
            <person name="Schein J."/>
            <person name="Sterck L."/>
            <person name="Aerts A."/>
            <person name="Bhalerao R.R."/>
            <person name="Bhalerao R.P."/>
            <person name="Blaudez D."/>
            <person name="Boerjan W."/>
            <person name="Brun A."/>
            <person name="Brunner A."/>
            <person name="Busov V."/>
            <person name="Campbell M."/>
            <person name="Carlson J."/>
            <person name="Chalot M."/>
            <person name="Chapman J."/>
            <person name="Chen G.L."/>
            <person name="Cooper D."/>
            <person name="Coutinho P.M."/>
            <person name="Couturier J."/>
            <person name="Covert S."/>
            <person name="Cronk Q."/>
            <person name="Cunningham R."/>
            <person name="Davis J."/>
            <person name="Degroeve S."/>
            <person name="Dejardin A."/>
            <person name="Depamphilis C."/>
            <person name="Detter J."/>
            <person name="Dirks B."/>
            <person name="Dubchak I."/>
            <person name="Duplessis S."/>
            <person name="Ehlting J."/>
            <person name="Ellis B."/>
            <person name="Gendler K."/>
            <person name="Goodstein D."/>
            <person name="Gribskov M."/>
            <person name="Grimwood J."/>
            <person name="Groover A."/>
            <person name="Gunter L."/>
            <person name="Hamberger B."/>
            <person name="Heinze B."/>
            <person name="Helariutta Y."/>
            <person name="Henrissat B."/>
            <person name="Holligan D."/>
            <person name="Holt R."/>
            <person name="Huang W."/>
            <person name="Islam-Faridi N."/>
            <person name="Jones S."/>
            <person name="Jones-Rhoades M."/>
            <person name="Jorgensen R."/>
            <person name="Joshi C."/>
            <person name="Kangasjarvi J."/>
            <person name="Karlsson J."/>
            <person name="Kelleher C."/>
            <person name="Kirkpatrick R."/>
            <person name="Kirst M."/>
            <person name="Kohler A."/>
            <person name="Kalluri U."/>
            <person name="Larimer F."/>
            <person name="Leebens-Mack J."/>
            <person name="Leple J.C."/>
            <person name="Locascio P."/>
            <person name="Lou Y."/>
            <person name="Lucas S."/>
            <person name="Martin F."/>
            <person name="Montanini B."/>
            <person name="Napoli C."/>
            <person name="Nelson D.R."/>
            <person name="Nelson C."/>
            <person name="Nieminen K."/>
            <person name="Nilsson O."/>
            <person name="Pereda V."/>
            <person name="Peter G."/>
            <person name="Philippe R."/>
            <person name="Pilate G."/>
            <person name="Poliakov A."/>
            <person name="Razumovskaya J."/>
            <person name="Richardson P."/>
            <person name="Rinaldi C."/>
            <person name="Ritland K."/>
            <person name="Rouze P."/>
            <person name="Ryaboy D."/>
            <person name="Schmutz J."/>
            <person name="Schrader J."/>
            <person name="Segerman B."/>
            <person name="Shin H."/>
            <person name="Siddiqui A."/>
            <person name="Sterky F."/>
            <person name="Terry A."/>
            <person name="Tsai C.J."/>
            <person name="Uberbacher E."/>
            <person name="Unneberg P."/>
            <person name="Vahala J."/>
            <person name="Wall K."/>
            <person name="Wessler S."/>
            <person name="Yang G."/>
            <person name="Yin T."/>
            <person name="Douglas C."/>
            <person name="Marra M."/>
            <person name="Sandberg G."/>
            <person name="Van de Peer Y."/>
            <person name="Rokhsar D."/>
        </authorList>
    </citation>
    <scope>NUCLEOTIDE SEQUENCE [LARGE SCALE GENOMIC DNA]</scope>
    <source>
        <strain evidence="2">cv. Nisqually</strain>
    </source>
</reference>
<organism evidence="1 2">
    <name type="scientific">Populus trichocarpa</name>
    <name type="common">Western balsam poplar</name>
    <name type="synonym">Populus balsamifera subsp. trichocarpa</name>
    <dbReference type="NCBI Taxonomy" id="3694"/>
    <lineage>
        <taxon>Eukaryota</taxon>
        <taxon>Viridiplantae</taxon>
        <taxon>Streptophyta</taxon>
        <taxon>Embryophyta</taxon>
        <taxon>Tracheophyta</taxon>
        <taxon>Spermatophyta</taxon>
        <taxon>Magnoliopsida</taxon>
        <taxon>eudicotyledons</taxon>
        <taxon>Gunneridae</taxon>
        <taxon>Pentapetalae</taxon>
        <taxon>rosids</taxon>
        <taxon>fabids</taxon>
        <taxon>Malpighiales</taxon>
        <taxon>Salicaceae</taxon>
        <taxon>Saliceae</taxon>
        <taxon>Populus</taxon>
    </lineage>
</organism>
<gene>
    <name evidence="1" type="ORF">POPTR_002G152025v4</name>
</gene>